<dbReference type="InterPro" id="IPR005490">
    <property type="entry name" value="LD_TPept_cat_dom"/>
</dbReference>
<evidence type="ECO:0000256" key="2">
    <source>
        <dbReference type="ARBA" id="ARBA00022679"/>
    </source>
</evidence>
<dbReference type="SUPFAM" id="SSF141523">
    <property type="entry name" value="L,D-transpeptidase catalytic domain-like"/>
    <property type="match status" value="1"/>
</dbReference>
<dbReference type="InterPro" id="IPR038063">
    <property type="entry name" value="Transpep_catalytic_dom"/>
</dbReference>
<dbReference type="Pfam" id="PF03734">
    <property type="entry name" value="YkuD"/>
    <property type="match status" value="1"/>
</dbReference>
<reference evidence="9 10" key="1">
    <citation type="submission" date="2020-07" db="EMBL/GenBank/DDBJ databases">
        <title>Sequencing the genomes of 1000 actinobacteria strains.</title>
        <authorList>
            <person name="Klenk H.-P."/>
        </authorList>
    </citation>
    <scope>NUCLEOTIDE SEQUENCE [LARGE SCALE GENOMIC DNA]</scope>
    <source>
        <strain evidence="9 10">DSM 43461</strain>
    </source>
</reference>
<evidence type="ECO:0000256" key="3">
    <source>
        <dbReference type="ARBA" id="ARBA00022960"/>
    </source>
</evidence>
<organism evidence="9 10">
    <name type="scientific">Actinomadura citrea</name>
    <dbReference type="NCBI Taxonomy" id="46158"/>
    <lineage>
        <taxon>Bacteria</taxon>
        <taxon>Bacillati</taxon>
        <taxon>Actinomycetota</taxon>
        <taxon>Actinomycetes</taxon>
        <taxon>Streptosporangiales</taxon>
        <taxon>Thermomonosporaceae</taxon>
        <taxon>Actinomadura</taxon>
    </lineage>
</organism>
<evidence type="ECO:0000259" key="8">
    <source>
        <dbReference type="PROSITE" id="PS52029"/>
    </source>
</evidence>
<dbReference type="RefSeq" id="WP_179835665.1">
    <property type="nucleotide sequence ID" value="NZ_BMRD01000010.1"/>
</dbReference>
<evidence type="ECO:0000256" key="6">
    <source>
        <dbReference type="PROSITE-ProRule" id="PRU01373"/>
    </source>
</evidence>
<dbReference type="CDD" id="cd16913">
    <property type="entry name" value="YkuD_like"/>
    <property type="match status" value="1"/>
</dbReference>
<dbReference type="GO" id="GO:0071555">
    <property type="term" value="P:cell wall organization"/>
    <property type="evidence" value="ECO:0007669"/>
    <property type="project" value="UniProtKB-UniRule"/>
</dbReference>
<evidence type="ECO:0000256" key="5">
    <source>
        <dbReference type="ARBA" id="ARBA00023316"/>
    </source>
</evidence>
<dbReference type="Proteomes" id="UP000591272">
    <property type="component" value="Unassembled WGS sequence"/>
</dbReference>
<sequence length="260" mass="26443">MSVGLKFWAGVVPGAAAIAAMVTVAGCSGSHGGRAQGAGVDNSKLVEATTDSTVLKAPLDGNSSKPGDGTVLHPNTPQTVYERPGGAPIARLPVTQLNSPTWTPVIASQTGWHQVLLPSRPNGATGWIAANDSLQGAFTPYVVKVDLSDRRLILLKSNKPTGSWKVAVGGAATPTPVGRTFLLASLKPSRPGPSPLILPVGAHSQARDTIGGGPGTVALHGWPDRSVFGRATTQGSVAVPEDALKALSLVPLGSLVLISN</sequence>
<gene>
    <name evidence="9" type="ORF">BJ999_005159</name>
</gene>
<keyword evidence="10" id="KW-1185">Reference proteome</keyword>
<comment type="caution">
    <text evidence="6">Lacks conserved residue(s) required for the propagation of feature annotation.</text>
</comment>
<comment type="pathway">
    <text evidence="1 6">Cell wall biogenesis; peptidoglycan biosynthesis.</text>
</comment>
<comment type="caution">
    <text evidence="9">The sequence shown here is derived from an EMBL/GenBank/DDBJ whole genome shotgun (WGS) entry which is preliminary data.</text>
</comment>
<name>A0A7Y9GE32_9ACTN</name>
<accession>A0A7Y9GE32</accession>
<evidence type="ECO:0000256" key="7">
    <source>
        <dbReference type="SAM" id="MobiDB-lite"/>
    </source>
</evidence>
<evidence type="ECO:0000256" key="4">
    <source>
        <dbReference type="ARBA" id="ARBA00022984"/>
    </source>
</evidence>
<evidence type="ECO:0000256" key="1">
    <source>
        <dbReference type="ARBA" id="ARBA00004752"/>
    </source>
</evidence>
<dbReference type="AlphaFoldDB" id="A0A7Y9GE32"/>
<evidence type="ECO:0000313" key="9">
    <source>
        <dbReference type="EMBL" id="NYE14863.1"/>
    </source>
</evidence>
<proteinExistence type="predicted"/>
<feature type="region of interest" description="Disordered" evidence="7">
    <location>
        <begin position="57"/>
        <end position="77"/>
    </location>
</feature>
<keyword evidence="5 6" id="KW-0961">Cell wall biogenesis/degradation</keyword>
<protein>
    <recommendedName>
        <fullName evidence="8">L,D-TPase catalytic domain-containing protein</fullName>
    </recommendedName>
</protein>
<dbReference type="EMBL" id="JACCBT010000001">
    <property type="protein sequence ID" value="NYE14863.1"/>
    <property type="molecule type" value="Genomic_DNA"/>
</dbReference>
<dbReference type="PROSITE" id="PS52029">
    <property type="entry name" value="LD_TPASE"/>
    <property type="match status" value="1"/>
</dbReference>
<dbReference type="GO" id="GO:0008360">
    <property type="term" value="P:regulation of cell shape"/>
    <property type="evidence" value="ECO:0007669"/>
    <property type="project" value="UniProtKB-UniRule"/>
</dbReference>
<keyword evidence="2" id="KW-0808">Transferase</keyword>
<evidence type="ECO:0000313" key="10">
    <source>
        <dbReference type="Proteomes" id="UP000591272"/>
    </source>
</evidence>
<dbReference type="Gene3D" id="2.40.440.10">
    <property type="entry name" value="L,D-transpeptidase catalytic domain-like"/>
    <property type="match status" value="1"/>
</dbReference>
<dbReference type="UniPathway" id="UPA00219"/>
<dbReference type="GO" id="GO:0016740">
    <property type="term" value="F:transferase activity"/>
    <property type="evidence" value="ECO:0007669"/>
    <property type="project" value="UniProtKB-KW"/>
</dbReference>
<feature type="domain" description="L,D-TPase catalytic" evidence="8">
    <location>
        <begin position="141"/>
        <end position="259"/>
    </location>
</feature>
<dbReference type="GO" id="GO:0009252">
    <property type="term" value="P:peptidoglycan biosynthetic process"/>
    <property type="evidence" value="ECO:0007669"/>
    <property type="project" value="UniProtKB-UniPathway"/>
</dbReference>
<keyword evidence="4 6" id="KW-0573">Peptidoglycan synthesis</keyword>
<keyword evidence="3 6" id="KW-0133">Cell shape</keyword>
<dbReference type="PROSITE" id="PS51257">
    <property type="entry name" value="PROKAR_LIPOPROTEIN"/>
    <property type="match status" value="1"/>
</dbReference>